<proteinExistence type="predicted"/>
<feature type="compositionally biased region" description="Polar residues" evidence="1">
    <location>
        <begin position="174"/>
        <end position="192"/>
    </location>
</feature>
<dbReference type="RefSeq" id="XP_009839469.1">
    <property type="nucleotide sequence ID" value="XM_009841167.1"/>
</dbReference>
<feature type="chain" id="PRO_5004842049" evidence="3">
    <location>
        <begin position="19"/>
        <end position="252"/>
    </location>
</feature>
<organism evidence="4">
    <name type="scientific">Aphanomyces astaci</name>
    <name type="common">Crayfish plague agent</name>
    <dbReference type="NCBI Taxonomy" id="112090"/>
    <lineage>
        <taxon>Eukaryota</taxon>
        <taxon>Sar</taxon>
        <taxon>Stramenopiles</taxon>
        <taxon>Oomycota</taxon>
        <taxon>Saprolegniomycetes</taxon>
        <taxon>Saprolegniales</taxon>
        <taxon>Verrucalvaceae</taxon>
        <taxon>Aphanomyces</taxon>
    </lineage>
</organism>
<evidence type="ECO:0000313" key="4">
    <source>
        <dbReference type="EMBL" id="ETV71223.1"/>
    </source>
</evidence>
<evidence type="ECO:0000256" key="2">
    <source>
        <dbReference type="SAM" id="Phobius"/>
    </source>
</evidence>
<evidence type="ECO:0000256" key="3">
    <source>
        <dbReference type="SAM" id="SignalP"/>
    </source>
</evidence>
<evidence type="ECO:0000256" key="1">
    <source>
        <dbReference type="SAM" id="MobiDB-lite"/>
    </source>
</evidence>
<feature type="transmembrane region" description="Helical" evidence="2">
    <location>
        <begin position="135"/>
        <end position="155"/>
    </location>
</feature>
<accession>W4FX45</accession>
<gene>
    <name evidence="4" type="ORF">H257_13597</name>
</gene>
<feature type="region of interest" description="Disordered" evidence="1">
    <location>
        <begin position="36"/>
        <end position="119"/>
    </location>
</feature>
<feature type="region of interest" description="Disordered" evidence="1">
    <location>
        <begin position="163"/>
        <end position="192"/>
    </location>
</feature>
<keyword evidence="2" id="KW-0472">Membrane</keyword>
<sequence>MRFRVTLSCLVLPMLVLGGHGPASINVVSLPTITTPTNELTSTPGASPPPPSSKPSISIPSDWTHARPSPNNATATTSTIGSMRTTPLETIVFPATSATPPPLTSESEEPTTLDRTKPPIPLDQGSPDIGVMNNLLPASVAFVGMTLCLVVVVYFHRKRRMRDDQTRQPWLDSPSGSPTMTVKHTDSPSATSIAPYHPSLDTRNLCNDDESSCVVDPWFESGISSLASMDVDTTRFMEMVHVKVHVHALSNA</sequence>
<dbReference type="VEuPathDB" id="FungiDB:H257_13597"/>
<dbReference type="EMBL" id="KI913162">
    <property type="protein sequence ID" value="ETV71223.1"/>
    <property type="molecule type" value="Genomic_DNA"/>
</dbReference>
<feature type="compositionally biased region" description="Polar residues" evidence="1">
    <location>
        <begin position="69"/>
        <end position="88"/>
    </location>
</feature>
<keyword evidence="2" id="KW-0812">Transmembrane</keyword>
<name>W4FX45_APHAT</name>
<dbReference type="AlphaFoldDB" id="W4FX45"/>
<reference evidence="4" key="1">
    <citation type="submission" date="2013-12" db="EMBL/GenBank/DDBJ databases">
        <title>The Genome Sequence of Aphanomyces astaci APO3.</title>
        <authorList>
            <consortium name="The Broad Institute Genomics Platform"/>
            <person name="Russ C."/>
            <person name="Tyler B."/>
            <person name="van West P."/>
            <person name="Dieguez-Uribeondo J."/>
            <person name="Young S.K."/>
            <person name="Zeng Q."/>
            <person name="Gargeya S."/>
            <person name="Fitzgerald M."/>
            <person name="Abouelleil A."/>
            <person name="Alvarado L."/>
            <person name="Chapman S.B."/>
            <person name="Gainer-Dewar J."/>
            <person name="Goldberg J."/>
            <person name="Griggs A."/>
            <person name="Gujja S."/>
            <person name="Hansen M."/>
            <person name="Howarth C."/>
            <person name="Imamovic A."/>
            <person name="Ireland A."/>
            <person name="Larimer J."/>
            <person name="McCowan C."/>
            <person name="Murphy C."/>
            <person name="Pearson M."/>
            <person name="Poon T.W."/>
            <person name="Priest M."/>
            <person name="Roberts A."/>
            <person name="Saif S."/>
            <person name="Shea T."/>
            <person name="Sykes S."/>
            <person name="Wortman J."/>
            <person name="Nusbaum C."/>
            <person name="Birren B."/>
        </authorList>
    </citation>
    <scope>NUCLEOTIDE SEQUENCE [LARGE SCALE GENOMIC DNA]</scope>
    <source>
        <strain evidence="4">APO3</strain>
    </source>
</reference>
<keyword evidence="2" id="KW-1133">Transmembrane helix</keyword>
<protein>
    <submittedName>
        <fullName evidence="4">Uncharacterized protein</fullName>
    </submittedName>
</protein>
<feature type="compositionally biased region" description="Polar residues" evidence="1">
    <location>
        <begin position="36"/>
        <end position="45"/>
    </location>
</feature>
<dbReference type="GeneID" id="20815593"/>
<feature type="signal peptide" evidence="3">
    <location>
        <begin position="1"/>
        <end position="18"/>
    </location>
</feature>
<keyword evidence="3" id="KW-0732">Signal</keyword>